<dbReference type="InterPro" id="IPR000847">
    <property type="entry name" value="LysR_HTH_N"/>
</dbReference>
<name>A0A9D1MFD6_9FIRM</name>
<organism evidence="6 7">
    <name type="scientific">Candidatus Scatosoma pullistercoris</name>
    <dbReference type="NCBI Taxonomy" id="2840934"/>
    <lineage>
        <taxon>Bacteria</taxon>
        <taxon>Bacillati</taxon>
        <taxon>Bacillota</taxon>
        <taxon>Clostridia</taxon>
        <taxon>Candidatus Scatosoma</taxon>
    </lineage>
</organism>
<gene>
    <name evidence="6" type="ORF">IAC57_03865</name>
</gene>
<sequence>MTIRHLKVFIEVCERGGITKAAESLHIAQPAVSQTISDIEKYYNVRLFERINQRLALTEPGRELLLKAKEAAAAFDEFGRFASSAAAAPTVRIGTSLTIGKIYLPGILSGMRAGWPQVKPWALVDKTGAIEGAIVAGELDFGIVEGEVKSPNLRRVPFATDRLIAVCGPGLDVPPEIALEELTAYDLLLRESGSASRNFLDNLLSSRGLTAAPLMQSSDNQAILAAAANNLGVAVLPEGLAEPWIRRGRLKELIVRGADFVRCSSLIFHKNKRFSGPQREIYEYCRQYAATRGASGVSNVSGASGVPDGRADDWCEEDSGLQ</sequence>
<dbReference type="PROSITE" id="PS50931">
    <property type="entry name" value="HTH_LYSR"/>
    <property type="match status" value="1"/>
</dbReference>
<dbReference type="SUPFAM" id="SSF53850">
    <property type="entry name" value="Periplasmic binding protein-like II"/>
    <property type="match status" value="1"/>
</dbReference>
<reference evidence="6" key="1">
    <citation type="submission" date="2020-10" db="EMBL/GenBank/DDBJ databases">
        <authorList>
            <person name="Gilroy R."/>
        </authorList>
    </citation>
    <scope>NUCLEOTIDE SEQUENCE</scope>
    <source>
        <strain evidence="6">11687</strain>
    </source>
</reference>
<evidence type="ECO:0000256" key="1">
    <source>
        <dbReference type="ARBA" id="ARBA00009437"/>
    </source>
</evidence>
<dbReference type="GO" id="GO:0000976">
    <property type="term" value="F:transcription cis-regulatory region binding"/>
    <property type="evidence" value="ECO:0007669"/>
    <property type="project" value="TreeGrafter"/>
</dbReference>
<dbReference type="GO" id="GO:0003700">
    <property type="term" value="F:DNA-binding transcription factor activity"/>
    <property type="evidence" value="ECO:0007669"/>
    <property type="project" value="InterPro"/>
</dbReference>
<protein>
    <submittedName>
        <fullName evidence="6">LysR family transcriptional regulator</fullName>
    </submittedName>
</protein>
<evidence type="ECO:0000256" key="3">
    <source>
        <dbReference type="ARBA" id="ARBA00023125"/>
    </source>
</evidence>
<evidence type="ECO:0000313" key="6">
    <source>
        <dbReference type="EMBL" id="HIU59221.1"/>
    </source>
</evidence>
<dbReference type="FunFam" id="1.10.10.10:FF:000001">
    <property type="entry name" value="LysR family transcriptional regulator"/>
    <property type="match status" value="1"/>
</dbReference>
<dbReference type="Pfam" id="PF03466">
    <property type="entry name" value="LysR_substrate"/>
    <property type="match status" value="1"/>
</dbReference>
<evidence type="ECO:0000313" key="7">
    <source>
        <dbReference type="Proteomes" id="UP000824081"/>
    </source>
</evidence>
<evidence type="ECO:0000256" key="4">
    <source>
        <dbReference type="ARBA" id="ARBA00023163"/>
    </source>
</evidence>
<dbReference type="PANTHER" id="PTHR30126:SF39">
    <property type="entry name" value="HTH-TYPE TRANSCRIPTIONAL REGULATOR CYSL"/>
    <property type="match status" value="1"/>
</dbReference>
<dbReference type="InterPro" id="IPR036388">
    <property type="entry name" value="WH-like_DNA-bd_sf"/>
</dbReference>
<dbReference type="EMBL" id="DVMZ01000102">
    <property type="protein sequence ID" value="HIU59221.1"/>
    <property type="molecule type" value="Genomic_DNA"/>
</dbReference>
<keyword evidence="2" id="KW-0805">Transcription regulation</keyword>
<dbReference type="PANTHER" id="PTHR30126">
    <property type="entry name" value="HTH-TYPE TRANSCRIPTIONAL REGULATOR"/>
    <property type="match status" value="1"/>
</dbReference>
<evidence type="ECO:0000259" key="5">
    <source>
        <dbReference type="PROSITE" id="PS50931"/>
    </source>
</evidence>
<dbReference type="SUPFAM" id="SSF46785">
    <property type="entry name" value="Winged helix' DNA-binding domain"/>
    <property type="match status" value="1"/>
</dbReference>
<keyword evidence="4" id="KW-0804">Transcription</keyword>
<feature type="domain" description="HTH lysR-type" evidence="5">
    <location>
        <begin position="1"/>
        <end position="58"/>
    </location>
</feature>
<dbReference type="AlphaFoldDB" id="A0A9D1MFD6"/>
<dbReference type="InterPro" id="IPR036390">
    <property type="entry name" value="WH_DNA-bd_sf"/>
</dbReference>
<dbReference type="Proteomes" id="UP000824081">
    <property type="component" value="Unassembled WGS sequence"/>
</dbReference>
<dbReference type="Gene3D" id="1.10.10.10">
    <property type="entry name" value="Winged helix-like DNA-binding domain superfamily/Winged helix DNA-binding domain"/>
    <property type="match status" value="1"/>
</dbReference>
<accession>A0A9D1MFD6</accession>
<reference evidence="6" key="2">
    <citation type="journal article" date="2021" name="PeerJ">
        <title>Extensive microbial diversity within the chicken gut microbiome revealed by metagenomics and culture.</title>
        <authorList>
            <person name="Gilroy R."/>
            <person name="Ravi A."/>
            <person name="Getino M."/>
            <person name="Pursley I."/>
            <person name="Horton D.L."/>
            <person name="Alikhan N.F."/>
            <person name="Baker D."/>
            <person name="Gharbi K."/>
            <person name="Hall N."/>
            <person name="Watson M."/>
            <person name="Adriaenssens E.M."/>
            <person name="Foster-Nyarko E."/>
            <person name="Jarju S."/>
            <person name="Secka A."/>
            <person name="Antonio M."/>
            <person name="Oren A."/>
            <person name="Chaudhuri R.R."/>
            <person name="La Ragione R."/>
            <person name="Hildebrand F."/>
            <person name="Pallen M.J."/>
        </authorList>
    </citation>
    <scope>NUCLEOTIDE SEQUENCE</scope>
    <source>
        <strain evidence="6">11687</strain>
    </source>
</reference>
<dbReference type="InterPro" id="IPR005119">
    <property type="entry name" value="LysR_subst-bd"/>
</dbReference>
<dbReference type="PRINTS" id="PR00039">
    <property type="entry name" value="HTHLYSR"/>
</dbReference>
<dbReference type="Gene3D" id="3.40.190.290">
    <property type="match status" value="1"/>
</dbReference>
<evidence type="ECO:0000256" key="2">
    <source>
        <dbReference type="ARBA" id="ARBA00023015"/>
    </source>
</evidence>
<comment type="similarity">
    <text evidence="1">Belongs to the LysR transcriptional regulatory family.</text>
</comment>
<dbReference type="Pfam" id="PF00126">
    <property type="entry name" value="HTH_1"/>
    <property type="match status" value="1"/>
</dbReference>
<proteinExistence type="inferred from homology"/>
<comment type="caution">
    <text evidence="6">The sequence shown here is derived from an EMBL/GenBank/DDBJ whole genome shotgun (WGS) entry which is preliminary data.</text>
</comment>
<keyword evidence="3" id="KW-0238">DNA-binding</keyword>